<evidence type="ECO:0000256" key="2">
    <source>
        <dbReference type="ARBA" id="ARBA00023157"/>
    </source>
</evidence>
<dbReference type="SUPFAM" id="SSF48726">
    <property type="entry name" value="Immunoglobulin"/>
    <property type="match status" value="1"/>
</dbReference>
<dbReference type="OrthoDB" id="9947088at2759"/>
<evidence type="ECO:0000313" key="8">
    <source>
        <dbReference type="Proteomes" id="UP000565785"/>
    </source>
</evidence>
<comment type="caution">
    <text evidence="7">The sequence shown here is derived from an EMBL/GenBank/DDBJ whole genome shotgun (WGS) entry which is preliminary data.</text>
</comment>
<dbReference type="InterPro" id="IPR003598">
    <property type="entry name" value="Ig_sub2"/>
</dbReference>
<evidence type="ECO:0000313" key="7">
    <source>
        <dbReference type="EMBL" id="NXN93983.1"/>
    </source>
</evidence>
<dbReference type="EMBL" id="VXBP01002290">
    <property type="protein sequence ID" value="NXN93983.1"/>
    <property type="molecule type" value="Genomic_DNA"/>
</dbReference>
<evidence type="ECO:0000256" key="3">
    <source>
        <dbReference type="ARBA" id="ARBA00023180"/>
    </source>
</evidence>
<dbReference type="AlphaFoldDB" id="A0A7L1N555"/>
<evidence type="ECO:0000256" key="5">
    <source>
        <dbReference type="SAM" id="Phobius"/>
    </source>
</evidence>
<sequence length="232" mass="25475">FPEMLSKPKLTPLQGTLDVMMKQNVILSCHSNSSSPPVMYTLLKSNQKVSTLVRSDLTPGLFNLTINSASDLGEYQCTAEKNITNGLKYSKSLNFTLVEQVSKPMLSSPMPQAKKGQNVTLSCLSKGSLPITYTFFKGTQAISSPVKMQRKEAAVISVFINSSSDFGTYKCKAQNSFPNISKYSTGFNFTLAEERSHSPFLLIFLGLILLIFIIGLALAIPFFIIPSYKASE</sequence>
<dbReference type="InterPro" id="IPR052598">
    <property type="entry name" value="IgSF_CEA-related"/>
</dbReference>
<dbReference type="Gene3D" id="2.60.40.10">
    <property type="entry name" value="Immunoglobulins"/>
    <property type="match status" value="2"/>
</dbReference>
<evidence type="ECO:0000256" key="4">
    <source>
        <dbReference type="ARBA" id="ARBA00023319"/>
    </source>
</evidence>
<dbReference type="InterPro" id="IPR040878">
    <property type="entry name" value="IL-40-like_Ig"/>
</dbReference>
<dbReference type="CDD" id="cd00096">
    <property type="entry name" value="Ig"/>
    <property type="match status" value="1"/>
</dbReference>
<evidence type="ECO:0000256" key="1">
    <source>
        <dbReference type="ARBA" id="ARBA00022729"/>
    </source>
</evidence>
<feature type="transmembrane region" description="Helical" evidence="5">
    <location>
        <begin position="200"/>
        <end position="225"/>
    </location>
</feature>
<gene>
    <name evidence="7" type="primary">Milr1</name>
    <name evidence="7" type="ORF">RHICYA_R07952</name>
</gene>
<dbReference type="InterPro" id="IPR003599">
    <property type="entry name" value="Ig_sub"/>
</dbReference>
<feature type="non-terminal residue" evidence="7">
    <location>
        <position position="232"/>
    </location>
</feature>
<evidence type="ECO:0000259" key="6">
    <source>
        <dbReference type="PROSITE" id="PS50835"/>
    </source>
</evidence>
<organism evidence="7 8">
    <name type="scientific">Rhinopomastus cyanomelas</name>
    <name type="common">Common scimitarbill</name>
    <dbReference type="NCBI Taxonomy" id="113115"/>
    <lineage>
        <taxon>Eukaryota</taxon>
        <taxon>Metazoa</taxon>
        <taxon>Chordata</taxon>
        <taxon>Craniata</taxon>
        <taxon>Vertebrata</taxon>
        <taxon>Euteleostomi</taxon>
        <taxon>Archelosauria</taxon>
        <taxon>Archosauria</taxon>
        <taxon>Dinosauria</taxon>
        <taxon>Saurischia</taxon>
        <taxon>Theropoda</taxon>
        <taxon>Coelurosauria</taxon>
        <taxon>Aves</taxon>
        <taxon>Neognathae</taxon>
        <taxon>Neoaves</taxon>
        <taxon>Telluraves</taxon>
        <taxon>Coraciimorphae</taxon>
        <taxon>Bucerotiformes</taxon>
        <taxon>Rhinopomastidae</taxon>
        <taxon>Rhinopomastus</taxon>
    </lineage>
</organism>
<name>A0A7L1N555_RHICY</name>
<keyword evidence="2" id="KW-1015">Disulfide bond</keyword>
<dbReference type="Pfam" id="PF13927">
    <property type="entry name" value="Ig_3"/>
    <property type="match status" value="1"/>
</dbReference>
<keyword evidence="4" id="KW-0393">Immunoglobulin domain</keyword>
<dbReference type="InterPro" id="IPR007110">
    <property type="entry name" value="Ig-like_dom"/>
</dbReference>
<dbReference type="InterPro" id="IPR036179">
    <property type="entry name" value="Ig-like_dom_sf"/>
</dbReference>
<feature type="non-terminal residue" evidence="7">
    <location>
        <position position="1"/>
    </location>
</feature>
<keyword evidence="5" id="KW-0472">Membrane</keyword>
<feature type="domain" description="Ig-like" evidence="6">
    <location>
        <begin position="8"/>
        <end position="94"/>
    </location>
</feature>
<dbReference type="InterPro" id="IPR013783">
    <property type="entry name" value="Ig-like_fold"/>
</dbReference>
<dbReference type="SMART" id="SM00409">
    <property type="entry name" value="IG"/>
    <property type="match status" value="2"/>
</dbReference>
<keyword evidence="1" id="KW-0732">Signal</keyword>
<keyword evidence="5" id="KW-0812">Transmembrane</keyword>
<accession>A0A7L1N555</accession>
<dbReference type="Proteomes" id="UP000565785">
    <property type="component" value="Unassembled WGS sequence"/>
</dbReference>
<keyword evidence="5" id="KW-1133">Transmembrane helix</keyword>
<dbReference type="PROSITE" id="PS50835">
    <property type="entry name" value="IG_LIKE"/>
    <property type="match status" value="2"/>
</dbReference>
<dbReference type="PANTHER" id="PTHR44337">
    <property type="entry name" value="CARCINOEMBRYONIC ANTIGEN-RELATED CELL ADHESION MOLECULE 8"/>
    <property type="match status" value="1"/>
</dbReference>
<keyword evidence="3" id="KW-0325">Glycoprotein</keyword>
<protein>
    <submittedName>
        <fullName evidence="7">MILR1 protein</fullName>
    </submittedName>
</protein>
<dbReference type="PANTHER" id="PTHR44337:SF20">
    <property type="entry name" value="CARCINOEMBRYONIC ANTIGEN-RELATED CELL ADHESION MOLECULE 5-RELATED"/>
    <property type="match status" value="1"/>
</dbReference>
<dbReference type="SMART" id="SM00408">
    <property type="entry name" value="IGc2"/>
    <property type="match status" value="2"/>
</dbReference>
<reference evidence="7 8" key="1">
    <citation type="submission" date="2019-09" db="EMBL/GenBank/DDBJ databases">
        <title>Bird 10,000 Genomes (B10K) Project - Family phase.</title>
        <authorList>
            <person name="Zhang G."/>
        </authorList>
    </citation>
    <scope>NUCLEOTIDE SEQUENCE [LARGE SCALE GENOMIC DNA]</scope>
    <source>
        <strain evidence="7">B10K-DU-002-35</strain>
        <tissue evidence="7">Muscle</tissue>
    </source>
</reference>
<keyword evidence="8" id="KW-1185">Reference proteome</keyword>
<dbReference type="Pfam" id="PF17736">
    <property type="entry name" value="Ig_C17orf99"/>
    <property type="match status" value="1"/>
</dbReference>
<feature type="domain" description="Ig-like" evidence="6">
    <location>
        <begin position="104"/>
        <end position="190"/>
    </location>
</feature>
<proteinExistence type="predicted"/>